<organism evidence="10 11">
    <name type="scientific">Fasciola gigantica</name>
    <name type="common">Giant liver fluke</name>
    <dbReference type="NCBI Taxonomy" id="46835"/>
    <lineage>
        <taxon>Eukaryota</taxon>
        <taxon>Metazoa</taxon>
        <taxon>Spiralia</taxon>
        <taxon>Lophotrochozoa</taxon>
        <taxon>Platyhelminthes</taxon>
        <taxon>Trematoda</taxon>
        <taxon>Digenea</taxon>
        <taxon>Plagiorchiida</taxon>
        <taxon>Echinostomata</taxon>
        <taxon>Echinostomatoidea</taxon>
        <taxon>Fasciolidae</taxon>
        <taxon>Fasciola</taxon>
    </lineage>
</organism>
<proteinExistence type="inferred from homology"/>
<sequence>MMDEISQKKLWNGAQAKLFLAAKTGRMKILKDLESAGFDPMLDPFGNSLAHWAVLGGHTKVLRSLGEHCPKMLWTTNVAGQQPLHLACIMGKFKCAIFLLLQTADIEITESRGCSPLLLAAENGHTEIATLLLLLSANIKATDVEENTAYHLAAKRGHDNMCSLLKKFGLKPWMITNELNQTPLHLASSGGHFNIARSLCRLPIALENQMLHTPLLHPLHIRDKEGLTPIQLADRYGWSGVVALLKDEEIRFDSLGLDYLSLHALGRKLLNSTLGKPGRRKLAALFFHACIWLGIYPFFWFQVLHRSFSFYGRDGCRWWLLLNVPAWICYLVSTNADPGFLPQNTQNYETALIEARNILTSLPRKLGLSHSSCPASVCKTNEYNSEPIYSLGIATGWEEYKLEVNRLKQILTRLCHSCGCIKPLRTKHCAQCNRCVEVFDHHCPITNNCVGKRNRVWFLTFCGMVLILSTWMGYMAWDARHSMREMPWYSNLIFVVALLSGWTFSLTTFSNGVQYAATNLTTNETINWSRYEYLHKKKPKGFHNPFDRGIVRNLLNYFGFGPEIENYMTFSPSRGTNFGSNLKSISSKNVDSSDPYVV</sequence>
<evidence type="ECO:0000313" key="11">
    <source>
        <dbReference type="Proteomes" id="UP000316759"/>
    </source>
</evidence>
<dbReference type="SUPFAM" id="SSF48403">
    <property type="entry name" value="Ankyrin repeat"/>
    <property type="match status" value="1"/>
</dbReference>
<evidence type="ECO:0000256" key="1">
    <source>
        <dbReference type="ARBA" id="ARBA00004141"/>
    </source>
</evidence>
<comment type="domain">
    <text evidence="8">The DHHC domain is required for palmitoyltransferase activity.</text>
</comment>
<evidence type="ECO:0000259" key="9">
    <source>
        <dbReference type="Pfam" id="PF01529"/>
    </source>
</evidence>
<evidence type="ECO:0000313" key="10">
    <source>
        <dbReference type="EMBL" id="TPP59778.1"/>
    </source>
</evidence>
<feature type="transmembrane region" description="Helical" evidence="8">
    <location>
        <begin position="282"/>
        <end position="301"/>
    </location>
</feature>
<evidence type="ECO:0000256" key="5">
    <source>
        <dbReference type="ARBA" id="ARBA00023043"/>
    </source>
</evidence>
<feature type="domain" description="Palmitoyltransferase DHHC" evidence="9">
    <location>
        <begin position="412"/>
        <end position="528"/>
    </location>
</feature>
<name>A0A504YPB1_FASGI</name>
<keyword evidence="5 7" id="KW-0040">ANK repeat</keyword>
<dbReference type="Pfam" id="PF01529">
    <property type="entry name" value="DHHC"/>
    <property type="match status" value="1"/>
</dbReference>
<evidence type="ECO:0000256" key="2">
    <source>
        <dbReference type="ARBA" id="ARBA00022692"/>
    </source>
</evidence>
<comment type="catalytic activity">
    <reaction evidence="8">
        <text>L-cysteinyl-[protein] + hexadecanoyl-CoA = S-hexadecanoyl-L-cysteinyl-[protein] + CoA</text>
        <dbReference type="Rhea" id="RHEA:36683"/>
        <dbReference type="Rhea" id="RHEA-COMP:10131"/>
        <dbReference type="Rhea" id="RHEA-COMP:11032"/>
        <dbReference type="ChEBI" id="CHEBI:29950"/>
        <dbReference type="ChEBI" id="CHEBI:57287"/>
        <dbReference type="ChEBI" id="CHEBI:57379"/>
        <dbReference type="ChEBI" id="CHEBI:74151"/>
        <dbReference type="EC" id="2.3.1.225"/>
    </reaction>
</comment>
<dbReference type="InterPro" id="IPR036770">
    <property type="entry name" value="Ankyrin_rpt-contain_sf"/>
</dbReference>
<dbReference type="Pfam" id="PF12796">
    <property type="entry name" value="Ank_2"/>
    <property type="match status" value="2"/>
</dbReference>
<protein>
    <recommendedName>
        <fullName evidence="8">Palmitoyltransferase</fullName>
        <ecNumber evidence="8">2.3.1.225</ecNumber>
    </recommendedName>
</protein>
<dbReference type="InterPro" id="IPR001594">
    <property type="entry name" value="Palmitoyltrfase_DHHC"/>
</dbReference>
<feature type="repeat" description="ANK" evidence="7">
    <location>
        <begin position="112"/>
        <end position="144"/>
    </location>
</feature>
<dbReference type="PROSITE" id="PS50088">
    <property type="entry name" value="ANK_REPEAT"/>
    <property type="match status" value="2"/>
</dbReference>
<dbReference type="Proteomes" id="UP000316759">
    <property type="component" value="Unassembled WGS sequence"/>
</dbReference>
<dbReference type="EMBL" id="SUNJ01010260">
    <property type="protein sequence ID" value="TPP59778.1"/>
    <property type="molecule type" value="Genomic_DNA"/>
</dbReference>
<gene>
    <name evidence="10" type="ORF">FGIG_02424</name>
</gene>
<keyword evidence="11" id="KW-1185">Reference proteome</keyword>
<dbReference type="PANTHER" id="PTHR24161">
    <property type="entry name" value="ANK_REP_REGION DOMAIN-CONTAINING PROTEIN-RELATED"/>
    <property type="match status" value="1"/>
</dbReference>
<dbReference type="GO" id="GO:0019706">
    <property type="term" value="F:protein-cysteine S-palmitoyltransferase activity"/>
    <property type="evidence" value="ECO:0007669"/>
    <property type="project" value="UniProtKB-EC"/>
</dbReference>
<feature type="transmembrane region" description="Helical" evidence="8">
    <location>
        <begin position="489"/>
        <end position="509"/>
    </location>
</feature>
<dbReference type="PROSITE" id="PS50297">
    <property type="entry name" value="ANK_REP_REGION"/>
    <property type="match status" value="1"/>
</dbReference>
<feature type="repeat" description="ANK" evidence="7">
    <location>
        <begin position="79"/>
        <end position="111"/>
    </location>
</feature>
<keyword evidence="3" id="KW-0677">Repeat</keyword>
<keyword evidence="6 8" id="KW-0472">Membrane</keyword>
<comment type="caution">
    <text evidence="10">The sequence shown here is derived from an EMBL/GenBank/DDBJ whole genome shotgun (WGS) entry which is preliminary data.</text>
</comment>
<accession>A0A504YPB1</accession>
<evidence type="ECO:0000256" key="6">
    <source>
        <dbReference type="ARBA" id="ARBA00023136"/>
    </source>
</evidence>
<evidence type="ECO:0000256" key="8">
    <source>
        <dbReference type="RuleBase" id="RU079119"/>
    </source>
</evidence>
<dbReference type="STRING" id="46835.A0A504YPB1"/>
<comment type="subcellular location">
    <subcellularLocation>
        <location evidence="1">Membrane</location>
        <topology evidence="1">Multi-pass membrane protein</topology>
    </subcellularLocation>
</comment>
<dbReference type="GO" id="GO:0000139">
    <property type="term" value="C:Golgi membrane"/>
    <property type="evidence" value="ECO:0007669"/>
    <property type="project" value="TreeGrafter"/>
</dbReference>
<evidence type="ECO:0000256" key="3">
    <source>
        <dbReference type="ARBA" id="ARBA00022737"/>
    </source>
</evidence>
<evidence type="ECO:0000256" key="4">
    <source>
        <dbReference type="ARBA" id="ARBA00022989"/>
    </source>
</evidence>
<evidence type="ECO:0000256" key="7">
    <source>
        <dbReference type="PROSITE-ProRule" id="PRU00023"/>
    </source>
</evidence>
<comment type="similarity">
    <text evidence="8">Belongs to the DHHC palmitoyltransferase family.</text>
</comment>
<reference evidence="10 11" key="1">
    <citation type="submission" date="2019-04" db="EMBL/GenBank/DDBJ databases">
        <title>Annotation for the trematode Fasciola gigantica.</title>
        <authorList>
            <person name="Choi Y.-J."/>
        </authorList>
    </citation>
    <scope>NUCLEOTIDE SEQUENCE [LARGE SCALE GENOMIC DNA]</scope>
    <source>
        <strain evidence="10">Uganda_cow_1</strain>
    </source>
</reference>
<keyword evidence="4 8" id="KW-1133">Transmembrane helix</keyword>
<dbReference type="EC" id="2.3.1.225" evidence="8"/>
<feature type="transmembrane region" description="Helical" evidence="8">
    <location>
        <begin position="456"/>
        <end position="477"/>
    </location>
</feature>
<dbReference type="AlphaFoldDB" id="A0A504YPB1"/>
<dbReference type="InterPro" id="IPR002110">
    <property type="entry name" value="Ankyrin_rpt"/>
</dbReference>
<dbReference type="Gene3D" id="1.25.40.20">
    <property type="entry name" value="Ankyrin repeat-containing domain"/>
    <property type="match status" value="2"/>
</dbReference>
<keyword evidence="2 8" id="KW-0812">Transmembrane</keyword>
<dbReference type="PANTHER" id="PTHR24161:SF17">
    <property type="entry name" value="PALMITOYLTRANSFERASE"/>
    <property type="match status" value="1"/>
</dbReference>
<keyword evidence="8 10" id="KW-0808">Transferase</keyword>
<keyword evidence="8" id="KW-0012">Acyltransferase</keyword>
<dbReference type="PROSITE" id="PS50216">
    <property type="entry name" value="DHHC"/>
    <property type="match status" value="1"/>
</dbReference>
<dbReference type="SMART" id="SM00248">
    <property type="entry name" value="ANK"/>
    <property type="match status" value="5"/>
</dbReference>
<dbReference type="OrthoDB" id="6224379at2759"/>